<sequence>MKKSRERSRSRHRPNTSYCGTITTTAGGDTLSRMTTSARKRHLRVVMAFQGDAPRLRDQIICFSNKDYEGIPPHQDDPMLGGVPKNLIWIRRRASRDKGIQRDLDCVWDKGECTYNPSLLYSCQHLSLLQHDHRVVNSKQTKSDDVYPASLHEIPHREEGRCHQGRLENSSLVLQGKSETMVGQGFKGNPNRPLYDREDKDQHYLR</sequence>
<dbReference type="Proteomes" id="UP000257109">
    <property type="component" value="Unassembled WGS sequence"/>
</dbReference>
<feature type="compositionally biased region" description="Basic and acidic residues" evidence="1">
    <location>
        <begin position="194"/>
        <end position="206"/>
    </location>
</feature>
<organism evidence="2 3">
    <name type="scientific">Mucuna pruriens</name>
    <name type="common">Velvet bean</name>
    <name type="synonym">Dolichos pruriens</name>
    <dbReference type="NCBI Taxonomy" id="157652"/>
    <lineage>
        <taxon>Eukaryota</taxon>
        <taxon>Viridiplantae</taxon>
        <taxon>Streptophyta</taxon>
        <taxon>Embryophyta</taxon>
        <taxon>Tracheophyta</taxon>
        <taxon>Spermatophyta</taxon>
        <taxon>Magnoliopsida</taxon>
        <taxon>eudicotyledons</taxon>
        <taxon>Gunneridae</taxon>
        <taxon>Pentapetalae</taxon>
        <taxon>rosids</taxon>
        <taxon>fabids</taxon>
        <taxon>Fabales</taxon>
        <taxon>Fabaceae</taxon>
        <taxon>Papilionoideae</taxon>
        <taxon>50 kb inversion clade</taxon>
        <taxon>NPAAA clade</taxon>
        <taxon>indigoferoid/millettioid clade</taxon>
        <taxon>Phaseoleae</taxon>
        <taxon>Mucuna</taxon>
    </lineage>
</organism>
<protein>
    <submittedName>
        <fullName evidence="2">Uncharacterized protein</fullName>
    </submittedName>
</protein>
<proteinExistence type="predicted"/>
<dbReference type="OrthoDB" id="1746852at2759"/>
<accession>A0A371E839</accession>
<evidence type="ECO:0000256" key="1">
    <source>
        <dbReference type="SAM" id="MobiDB-lite"/>
    </source>
</evidence>
<feature type="non-terminal residue" evidence="2">
    <location>
        <position position="1"/>
    </location>
</feature>
<feature type="region of interest" description="Disordered" evidence="1">
    <location>
        <begin position="181"/>
        <end position="206"/>
    </location>
</feature>
<dbReference type="AlphaFoldDB" id="A0A371E839"/>
<gene>
    <name evidence="2" type="ORF">CR513_59487</name>
</gene>
<evidence type="ECO:0000313" key="2">
    <source>
        <dbReference type="EMBL" id="RDX62204.1"/>
    </source>
</evidence>
<keyword evidence="3" id="KW-1185">Reference proteome</keyword>
<reference evidence="2" key="1">
    <citation type="submission" date="2018-05" db="EMBL/GenBank/DDBJ databases">
        <title>Draft genome of Mucuna pruriens seed.</title>
        <authorList>
            <person name="Nnadi N.E."/>
            <person name="Vos R."/>
            <person name="Hasami M.H."/>
            <person name="Devisetty U.K."/>
            <person name="Aguiy J.C."/>
        </authorList>
    </citation>
    <scope>NUCLEOTIDE SEQUENCE [LARGE SCALE GENOMIC DNA]</scope>
    <source>
        <strain evidence="2">JCA_2017</strain>
    </source>
</reference>
<dbReference type="EMBL" id="QJKJ01015631">
    <property type="protein sequence ID" value="RDX62204.1"/>
    <property type="molecule type" value="Genomic_DNA"/>
</dbReference>
<comment type="caution">
    <text evidence="2">The sequence shown here is derived from an EMBL/GenBank/DDBJ whole genome shotgun (WGS) entry which is preliminary data.</text>
</comment>
<evidence type="ECO:0000313" key="3">
    <source>
        <dbReference type="Proteomes" id="UP000257109"/>
    </source>
</evidence>
<name>A0A371E839_MUCPR</name>